<evidence type="ECO:0000259" key="9">
    <source>
        <dbReference type="Pfam" id="PF03918"/>
    </source>
</evidence>
<feature type="signal peptide" evidence="7">
    <location>
        <begin position="1"/>
        <end position="21"/>
    </location>
</feature>
<dbReference type="FunFam" id="1.10.8.640:FF:000001">
    <property type="entry name" value="Cytochrome c-type biogenesis protein"/>
    <property type="match status" value="1"/>
</dbReference>
<dbReference type="GO" id="GO:0046872">
    <property type="term" value="F:metal ion binding"/>
    <property type="evidence" value="ECO:0007669"/>
    <property type="project" value="UniProtKB-KW"/>
</dbReference>
<dbReference type="InterPro" id="IPR051263">
    <property type="entry name" value="C-type_cytochrome_biogenesis"/>
</dbReference>
<evidence type="ECO:0000256" key="5">
    <source>
        <dbReference type="ARBA" id="ARBA00022748"/>
    </source>
</evidence>
<evidence type="ECO:0000256" key="8">
    <source>
        <dbReference type="SAM" id="MobiDB-lite"/>
    </source>
</evidence>
<keyword evidence="7" id="KW-0812">Transmembrane</keyword>
<feature type="chain" id="PRO_5011023065" description="Cytochrome c-type biogenesis protein" evidence="7">
    <location>
        <begin position="22"/>
        <end position="160"/>
    </location>
</feature>
<evidence type="ECO:0000313" key="10">
    <source>
        <dbReference type="EMBL" id="ONM44124.1"/>
    </source>
</evidence>
<evidence type="ECO:0000256" key="3">
    <source>
        <dbReference type="ARBA" id="ARBA00022723"/>
    </source>
</evidence>
<feature type="transmembrane region" description="Helical" evidence="7">
    <location>
        <begin position="105"/>
        <end position="126"/>
    </location>
</feature>
<protein>
    <recommendedName>
        <fullName evidence="7">Cytochrome c-type biogenesis protein</fullName>
    </recommendedName>
</protein>
<evidence type="ECO:0000256" key="6">
    <source>
        <dbReference type="ARBA" id="ARBA00023004"/>
    </source>
</evidence>
<dbReference type="CDD" id="cd16378">
    <property type="entry name" value="CcmH_N"/>
    <property type="match status" value="1"/>
</dbReference>
<dbReference type="Pfam" id="PF03918">
    <property type="entry name" value="CcmH"/>
    <property type="match status" value="1"/>
</dbReference>
<dbReference type="InterPro" id="IPR005616">
    <property type="entry name" value="CcmH/CycL/Ccl2/NrfF_N"/>
</dbReference>
<dbReference type="PANTHER" id="PTHR47870">
    <property type="entry name" value="CYTOCHROME C-TYPE BIOGENESIS PROTEIN CCMH"/>
    <property type="match status" value="1"/>
</dbReference>
<comment type="caution">
    <text evidence="10">The sequence shown here is derived from an EMBL/GenBank/DDBJ whole genome shotgun (WGS) entry which is preliminary data.</text>
</comment>
<keyword evidence="5" id="KW-0201">Cytochrome c-type biogenesis</keyword>
<gene>
    <name evidence="10" type="ORF">BXT89_09425</name>
</gene>
<feature type="domain" description="CcmH/CycL/Ccl2/NrfF N-terminal" evidence="9">
    <location>
        <begin position="11"/>
        <end position="153"/>
    </location>
</feature>
<keyword evidence="3 7" id="KW-0479">Metal-binding</keyword>
<evidence type="ECO:0000256" key="1">
    <source>
        <dbReference type="ARBA" id="ARBA00010342"/>
    </source>
</evidence>
<evidence type="ECO:0000256" key="4">
    <source>
        <dbReference type="ARBA" id="ARBA00022729"/>
    </source>
</evidence>
<sequence>MTRRLNWLALSLLLLVGSVSAAVDTFEFSSEQERDRFYAIGAELRCPKCQNQNIADSDAPIASDLRKEVYRLLDEGQSDEEIVDYMVARYGEFVRYKPALNRETLVLWFGPLFFLLAGVLAIVLLVRRRQKVAASAPAAELSPQEQQRLDDLLNKKSQDD</sequence>
<keyword evidence="7" id="KW-1133">Transmembrane helix</keyword>
<evidence type="ECO:0000313" key="11">
    <source>
        <dbReference type="Proteomes" id="UP000242847"/>
    </source>
</evidence>
<keyword evidence="4 7" id="KW-0732">Signal</keyword>
<dbReference type="InterPro" id="IPR038297">
    <property type="entry name" value="CcmH/CycL/NrfF/Ccl2_sf"/>
</dbReference>
<reference evidence="10 11" key="1">
    <citation type="submission" date="2017-01" db="EMBL/GenBank/DDBJ databases">
        <title>Draft genome sequence of Pseudomonas pachastrellae type strain CCUG 46540T from a deep sea.</title>
        <authorList>
            <person name="Gomila M."/>
            <person name="Mulet M."/>
            <person name="Lalucat J."/>
            <person name="Garcia-Valdes E."/>
        </authorList>
    </citation>
    <scope>NUCLEOTIDE SEQUENCE [LARGE SCALE GENOMIC DNA]</scope>
    <source>
        <strain evidence="10 11">CCUG 46540</strain>
    </source>
</reference>
<dbReference type="EMBL" id="MUBC01000017">
    <property type="protein sequence ID" value="ONM44124.1"/>
    <property type="molecule type" value="Genomic_DNA"/>
</dbReference>
<comment type="function">
    <text evidence="7">Possible subunit of a heme lyase.</text>
</comment>
<keyword evidence="2 7" id="KW-0349">Heme</keyword>
<dbReference type="AlphaFoldDB" id="A0A1S8DFH0"/>
<feature type="region of interest" description="Disordered" evidence="8">
    <location>
        <begin position="135"/>
        <end position="160"/>
    </location>
</feature>
<dbReference type="Gene3D" id="1.10.8.640">
    <property type="entry name" value="Cytochrome C biogenesis protein"/>
    <property type="match status" value="1"/>
</dbReference>
<accession>A0A1S8DFH0</accession>
<dbReference type="GO" id="GO:0017004">
    <property type="term" value="P:cytochrome complex assembly"/>
    <property type="evidence" value="ECO:0007669"/>
    <property type="project" value="UniProtKB-KW"/>
</dbReference>
<evidence type="ECO:0000256" key="7">
    <source>
        <dbReference type="RuleBase" id="RU364112"/>
    </source>
</evidence>
<evidence type="ECO:0000256" key="2">
    <source>
        <dbReference type="ARBA" id="ARBA00022617"/>
    </source>
</evidence>
<name>A0A1S8DFH0_9GAMM</name>
<keyword evidence="11" id="KW-1185">Reference proteome</keyword>
<keyword evidence="7" id="KW-0472">Membrane</keyword>
<dbReference type="PANTHER" id="PTHR47870:SF1">
    <property type="entry name" value="CYTOCHROME C-TYPE BIOGENESIS PROTEIN CCMH"/>
    <property type="match status" value="1"/>
</dbReference>
<keyword evidence="6 7" id="KW-0408">Iron</keyword>
<organism evidence="10 11">
    <name type="scientific">Halopseudomonas pachastrellae</name>
    <dbReference type="NCBI Taxonomy" id="254161"/>
    <lineage>
        <taxon>Bacteria</taxon>
        <taxon>Pseudomonadati</taxon>
        <taxon>Pseudomonadota</taxon>
        <taxon>Gammaproteobacteria</taxon>
        <taxon>Pseudomonadales</taxon>
        <taxon>Pseudomonadaceae</taxon>
        <taxon>Halopseudomonas</taxon>
    </lineage>
</organism>
<comment type="similarity">
    <text evidence="1 7">Belongs to the CcmH/CycL/Ccl2/NrfF family.</text>
</comment>
<dbReference type="GO" id="GO:0005886">
    <property type="term" value="C:plasma membrane"/>
    <property type="evidence" value="ECO:0007669"/>
    <property type="project" value="TreeGrafter"/>
</dbReference>
<dbReference type="Proteomes" id="UP000242847">
    <property type="component" value="Unassembled WGS sequence"/>
</dbReference>
<proteinExistence type="inferred from homology"/>
<dbReference type="OrthoDB" id="9804975at2"/>
<dbReference type="STRING" id="254161.SAMN05216256_11663"/>
<feature type="compositionally biased region" description="Basic and acidic residues" evidence="8">
    <location>
        <begin position="147"/>
        <end position="160"/>
    </location>
</feature>
<dbReference type="RefSeq" id="WP_083727028.1">
    <property type="nucleotide sequence ID" value="NZ_FOUD01000016.1"/>
</dbReference>